<dbReference type="Pfam" id="PF05225">
    <property type="entry name" value="HTH_psq"/>
    <property type="match status" value="2"/>
</dbReference>
<reference evidence="3 4" key="1">
    <citation type="journal article" date="2016" name="Genome Biol. Evol.">
        <title>Gene Family Evolution Reflects Adaptation to Soil Environmental Stressors in the Genome of the Collembolan Orchesella cincta.</title>
        <authorList>
            <person name="Faddeeva-Vakhrusheva A."/>
            <person name="Derks M.F."/>
            <person name="Anvar S.Y."/>
            <person name="Agamennone V."/>
            <person name="Suring W."/>
            <person name="Smit S."/>
            <person name="van Straalen N.M."/>
            <person name="Roelofs D."/>
        </authorList>
    </citation>
    <scope>NUCLEOTIDE SEQUENCE [LARGE SCALE GENOMIC DNA]</scope>
    <source>
        <tissue evidence="3">Mixed pool</tissue>
    </source>
</reference>
<evidence type="ECO:0000313" key="3">
    <source>
        <dbReference type="EMBL" id="ODM87208.1"/>
    </source>
</evidence>
<evidence type="ECO:0000313" key="4">
    <source>
        <dbReference type="Proteomes" id="UP000094527"/>
    </source>
</evidence>
<gene>
    <name evidence="3" type="ORF">Ocin01_19474</name>
</gene>
<dbReference type="SUPFAM" id="SSF46689">
    <property type="entry name" value="Homeodomain-like"/>
    <property type="match status" value="2"/>
</dbReference>
<name>A0A1D2M2L4_ORCCI</name>
<dbReference type="Pfam" id="PF00651">
    <property type="entry name" value="BTB"/>
    <property type="match status" value="1"/>
</dbReference>
<feature type="domain" description="BTB" evidence="2">
    <location>
        <begin position="31"/>
        <end position="102"/>
    </location>
</feature>
<evidence type="ECO:0000259" key="2">
    <source>
        <dbReference type="PROSITE" id="PS50097"/>
    </source>
</evidence>
<sequence>MAKNSAVLKLKNPFGTASNQLEEFFGSEKLSDVSLVCDGQILKCHRMVLAAGSHYFKEELSKNPRAYPIFILTAEVDPFLKASKNLAVKGIFDENGEIKIKTGAKGKSTFSRIYTQSDMVAAIESVRNGMSGYAAARAFKIPVTTLYDNLSKNGVSVPRKRENIWSISHKDRKYTDQDLAAAIQDVRNGKSLYVAARAYNIPNTTLHSRVRKLGSEQFPIGKLRRIIHYHHDIPLMAPQ</sequence>
<dbReference type="Gene3D" id="1.10.10.60">
    <property type="entry name" value="Homeodomain-like"/>
    <property type="match status" value="2"/>
</dbReference>
<comment type="caution">
    <text evidence="3">The sequence shown here is derived from an EMBL/GenBank/DDBJ whole genome shotgun (WGS) entry which is preliminary data.</text>
</comment>
<dbReference type="EMBL" id="LJIJ01005900">
    <property type="protein sequence ID" value="ODM87208.1"/>
    <property type="molecule type" value="Genomic_DNA"/>
</dbReference>
<dbReference type="InterPro" id="IPR007889">
    <property type="entry name" value="HTH_Psq"/>
</dbReference>
<dbReference type="STRING" id="48709.A0A1D2M2L4"/>
<comment type="subcellular location">
    <subcellularLocation>
        <location evidence="1">Nucleus</location>
    </subcellularLocation>
</comment>
<dbReference type="InterPro" id="IPR000210">
    <property type="entry name" value="BTB/POZ_dom"/>
</dbReference>
<dbReference type="Gene3D" id="3.30.710.10">
    <property type="entry name" value="Potassium Channel Kv1.1, Chain A"/>
    <property type="match status" value="1"/>
</dbReference>
<dbReference type="InterPro" id="IPR009057">
    <property type="entry name" value="Homeodomain-like_sf"/>
</dbReference>
<dbReference type="AlphaFoldDB" id="A0A1D2M2L4"/>
<proteinExistence type="predicted"/>
<accession>A0A1D2M2L4</accession>
<dbReference type="OrthoDB" id="6482909at2759"/>
<evidence type="ECO:0000256" key="1">
    <source>
        <dbReference type="ARBA" id="ARBA00004123"/>
    </source>
</evidence>
<dbReference type="InterPro" id="IPR011333">
    <property type="entry name" value="SKP1/BTB/POZ_sf"/>
</dbReference>
<protein>
    <submittedName>
        <fullName evidence="3">Longitudinals lacking protein-like</fullName>
    </submittedName>
</protein>
<dbReference type="SUPFAM" id="SSF54695">
    <property type="entry name" value="POZ domain"/>
    <property type="match status" value="1"/>
</dbReference>
<keyword evidence="4" id="KW-1185">Reference proteome</keyword>
<dbReference type="PROSITE" id="PS50097">
    <property type="entry name" value="BTB"/>
    <property type="match status" value="1"/>
</dbReference>
<dbReference type="GO" id="GO:0005634">
    <property type="term" value="C:nucleus"/>
    <property type="evidence" value="ECO:0007669"/>
    <property type="project" value="UniProtKB-SubCell"/>
</dbReference>
<dbReference type="GO" id="GO:0003677">
    <property type="term" value="F:DNA binding"/>
    <property type="evidence" value="ECO:0007669"/>
    <property type="project" value="InterPro"/>
</dbReference>
<dbReference type="Proteomes" id="UP000094527">
    <property type="component" value="Unassembled WGS sequence"/>
</dbReference>
<organism evidence="3 4">
    <name type="scientific">Orchesella cincta</name>
    <name type="common">Springtail</name>
    <name type="synonym">Podura cincta</name>
    <dbReference type="NCBI Taxonomy" id="48709"/>
    <lineage>
        <taxon>Eukaryota</taxon>
        <taxon>Metazoa</taxon>
        <taxon>Ecdysozoa</taxon>
        <taxon>Arthropoda</taxon>
        <taxon>Hexapoda</taxon>
        <taxon>Collembola</taxon>
        <taxon>Entomobryomorpha</taxon>
        <taxon>Entomobryoidea</taxon>
        <taxon>Orchesellidae</taxon>
        <taxon>Orchesellinae</taxon>
        <taxon>Orchesella</taxon>
    </lineage>
</organism>